<sequence length="95" mass="10752">MQHNFLQVVQALEYFPENGLYLKSCVLKMLAGLRSILMSFQRLATLVLGTKSLTQPLENDITENNDGVYSKSTYTTFNSSWNIVFIDPLSHTSMS</sequence>
<dbReference type="AlphaFoldDB" id="A0AAV7J588"/>
<accession>A0AAV7J588</accession>
<keyword evidence="2" id="KW-1185">Reference proteome</keyword>
<organism evidence="1 2">
    <name type="scientific">Cotesia glomerata</name>
    <name type="common">Lepidopteran parasitic wasp</name>
    <name type="synonym">Apanteles glomeratus</name>
    <dbReference type="NCBI Taxonomy" id="32391"/>
    <lineage>
        <taxon>Eukaryota</taxon>
        <taxon>Metazoa</taxon>
        <taxon>Ecdysozoa</taxon>
        <taxon>Arthropoda</taxon>
        <taxon>Hexapoda</taxon>
        <taxon>Insecta</taxon>
        <taxon>Pterygota</taxon>
        <taxon>Neoptera</taxon>
        <taxon>Endopterygota</taxon>
        <taxon>Hymenoptera</taxon>
        <taxon>Apocrita</taxon>
        <taxon>Ichneumonoidea</taxon>
        <taxon>Braconidae</taxon>
        <taxon>Microgastrinae</taxon>
        <taxon>Cotesia</taxon>
    </lineage>
</organism>
<reference evidence="1 2" key="1">
    <citation type="journal article" date="2021" name="J. Hered.">
        <title>A chromosome-level genome assembly of the parasitoid wasp, Cotesia glomerata (Hymenoptera: Braconidae).</title>
        <authorList>
            <person name="Pinto B.J."/>
            <person name="Weis J.J."/>
            <person name="Gamble T."/>
            <person name="Ode P.J."/>
            <person name="Paul R."/>
            <person name="Zaspel J.M."/>
        </authorList>
    </citation>
    <scope>NUCLEOTIDE SEQUENCE [LARGE SCALE GENOMIC DNA]</scope>
    <source>
        <strain evidence="1">CgM1</strain>
    </source>
</reference>
<protein>
    <submittedName>
        <fullName evidence="1">Uncharacterized protein</fullName>
    </submittedName>
</protein>
<dbReference type="EMBL" id="JAHXZJ010000001">
    <property type="protein sequence ID" value="KAH0568135.1"/>
    <property type="molecule type" value="Genomic_DNA"/>
</dbReference>
<proteinExistence type="predicted"/>
<evidence type="ECO:0000313" key="1">
    <source>
        <dbReference type="EMBL" id="KAH0568135.1"/>
    </source>
</evidence>
<dbReference type="Proteomes" id="UP000826195">
    <property type="component" value="Unassembled WGS sequence"/>
</dbReference>
<comment type="caution">
    <text evidence="1">The sequence shown here is derived from an EMBL/GenBank/DDBJ whole genome shotgun (WGS) entry which is preliminary data.</text>
</comment>
<evidence type="ECO:0000313" key="2">
    <source>
        <dbReference type="Proteomes" id="UP000826195"/>
    </source>
</evidence>
<name>A0AAV7J588_COTGL</name>
<gene>
    <name evidence="1" type="ORF">KQX54_018755</name>
</gene>